<evidence type="ECO:0000256" key="4">
    <source>
        <dbReference type="RuleBase" id="RU004020"/>
    </source>
</evidence>
<feature type="compositionally biased region" description="Pro residues" evidence="5">
    <location>
        <begin position="158"/>
        <end position="169"/>
    </location>
</feature>
<comment type="caution">
    <text evidence="7">The sequence shown here is derived from an EMBL/GenBank/DDBJ whole genome shotgun (WGS) entry which is preliminary data.</text>
</comment>
<evidence type="ECO:0000313" key="7">
    <source>
        <dbReference type="EMBL" id="KAJ8604098.1"/>
    </source>
</evidence>
<feature type="compositionally biased region" description="Low complexity" evidence="5">
    <location>
        <begin position="175"/>
        <end position="185"/>
    </location>
</feature>
<sequence length="222" mass="25035">MSGHQNPVPFAKALYRMIKEHPEVISWDSSTGSIVIPDPKALEKTLVEYFRHGRYASFQRQLNNFGYRRVGSPGQATVYRRWATSERETDLSPESILSLRHVLRRSAGTQGTGPTPKFAPAHPPTRPLQPHPDFHPRRPTFQPMPPPPPAAFHRPPPERALPMPPPSPPQHRDLAPQQQQQAQRPEMPPPRRLERFDSLSSIFNQPPALAAHALLSLKAQPV</sequence>
<evidence type="ECO:0000256" key="3">
    <source>
        <dbReference type="ARBA" id="ARBA00023242"/>
    </source>
</evidence>
<keyword evidence="3" id="KW-0539">Nucleus</keyword>
<dbReference type="Pfam" id="PF00447">
    <property type="entry name" value="HSF_DNA-bind"/>
    <property type="match status" value="1"/>
</dbReference>
<comment type="subcellular location">
    <subcellularLocation>
        <location evidence="1">Nucleus</location>
    </subcellularLocation>
</comment>
<evidence type="ECO:0000256" key="1">
    <source>
        <dbReference type="ARBA" id="ARBA00004123"/>
    </source>
</evidence>
<dbReference type="EMBL" id="JAQMWT010000340">
    <property type="protein sequence ID" value="KAJ8604098.1"/>
    <property type="molecule type" value="Genomic_DNA"/>
</dbReference>
<evidence type="ECO:0000256" key="5">
    <source>
        <dbReference type="SAM" id="MobiDB-lite"/>
    </source>
</evidence>
<dbReference type="SUPFAM" id="SSF46785">
    <property type="entry name" value="Winged helix' DNA-binding domain"/>
    <property type="match status" value="1"/>
</dbReference>
<accession>A0AAD7UEY4</accession>
<evidence type="ECO:0000313" key="8">
    <source>
        <dbReference type="Proteomes" id="UP001230188"/>
    </source>
</evidence>
<organism evidence="7 8">
    <name type="scientific">Chrysophaeum taylorii</name>
    <dbReference type="NCBI Taxonomy" id="2483200"/>
    <lineage>
        <taxon>Eukaryota</taxon>
        <taxon>Sar</taxon>
        <taxon>Stramenopiles</taxon>
        <taxon>Ochrophyta</taxon>
        <taxon>Pelagophyceae</taxon>
        <taxon>Pelagomonadales</taxon>
        <taxon>Pelagomonadaceae</taxon>
        <taxon>Chrysophaeum</taxon>
    </lineage>
</organism>
<feature type="domain" description="HSF-type DNA-binding" evidence="6">
    <location>
        <begin position="6"/>
        <end position="105"/>
    </location>
</feature>
<dbReference type="PANTHER" id="PTHR10015:SF206">
    <property type="entry name" value="HSF-TYPE DNA-BINDING DOMAIN-CONTAINING PROTEIN"/>
    <property type="match status" value="1"/>
</dbReference>
<dbReference type="GO" id="GO:0003700">
    <property type="term" value="F:DNA-binding transcription factor activity"/>
    <property type="evidence" value="ECO:0007669"/>
    <property type="project" value="InterPro"/>
</dbReference>
<evidence type="ECO:0000259" key="6">
    <source>
        <dbReference type="SMART" id="SM00415"/>
    </source>
</evidence>
<proteinExistence type="inferred from homology"/>
<dbReference type="AlphaFoldDB" id="A0AAD7UEY4"/>
<feature type="compositionally biased region" description="Pro residues" evidence="5">
    <location>
        <begin position="121"/>
        <end position="130"/>
    </location>
</feature>
<protein>
    <recommendedName>
        <fullName evidence="6">HSF-type DNA-binding domain-containing protein</fullName>
    </recommendedName>
</protein>
<reference evidence="7" key="1">
    <citation type="submission" date="2023-01" db="EMBL/GenBank/DDBJ databases">
        <title>Metagenome sequencing of chrysophaentin producing Chrysophaeum taylorii.</title>
        <authorList>
            <person name="Davison J."/>
            <person name="Bewley C."/>
        </authorList>
    </citation>
    <scope>NUCLEOTIDE SEQUENCE</scope>
    <source>
        <strain evidence="7">NIES-1699</strain>
    </source>
</reference>
<dbReference type="InterPro" id="IPR036388">
    <property type="entry name" value="WH-like_DNA-bd_sf"/>
</dbReference>
<dbReference type="SMART" id="SM00415">
    <property type="entry name" value="HSF"/>
    <property type="match status" value="1"/>
</dbReference>
<dbReference type="InterPro" id="IPR000232">
    <property type="entry name" value="HSF_DNA-bd"/>
</dbReference>
<dbReference type="GO" id="GO:0043565">
    <property type="term" value="F:sequence-specific DNA binding"/>
    <property type="evidence" value="ECO:0007669"/>
    <property type="project" value="InterPro"/>
</dbReference>
<dbReference type="GO" id="GO:0005634">
    <property type="term" value="C:nucleus"/>
    <property type="evidence" value="ECO:0007669"/>
    <property type="project" value="UniProtKB-SubCell"/>
</dbReference>
<dbReference type="PANTHER" id="PTHR10015">
    <property type="entry name" value="HEAT SHOCK TRANSCRIPTION FACTOR"/>
    <property type="match status" value="1"/>
</dbReference>
<gene>
    <name evidence="7" type="ORF">CTAYLR_001752</name>
</gene>
<keyword evidence="8" id="KW-1185">Reference proteome</keyword>
<name>A0AAD7UEY4_9STRA</name>
<comment type="similarity">
    <text evidence="4">Belongs to the HSF family.</text>
</comment>
<feature type="region of interest" description="Disordered" evidence="5">
    <location>
        <begin position="107"/>
        <end position="199"/>
    </location>
</feature>
<dbReference type="Proteomes" id="UP001230188">
    <property type="component" value="Unassembled WGS sequence"/>
</dbReference>
<dbReference type="InterPro" id="IPR036390">
    <property type="entry name" value="WH_DNA-bd_sf"/>
</dbReference>
<keyword evidence="2" id="KW-0238">DNA-binding</keyword>
<dbReference type="Gene3D" id="1.10.10.10">
    <property type="entry name" value="Winged helix-like DNA-binding domain superfamily/Winged helix DNA-binding domain"/>
    <property type="match status" value="1"/>
</dbReference>
<evidence type="ECO:0000256" key="2">
    <source>
        <dbReference type="ARBA" id="ARBA00023125"/>
    </source>
</evidence>